<reference evidence="2" key="1">
    <citation type="submission" date="2021-03" db="EMBL/GenBank/DDBJ databases">
        <title>Draft genome sequence of rust myrtle Austropuccinia psidii MF-1, a brazilian biotype.</title>
        <authorList>
            <person name="Quecine M.C."/>
            <person name="Pachon D.M.R."/>
            <person name="Bonatelli M.L."/>
            <person name="Correr F.H."/>
            <person name="Franceschini L.M."/>
            <person name="Leite T.F."/>
            <person name="Margarido G.R.A."/>
            <person name="Almeida C.A."/>
            <person name="Ferrarezi J.A."/>
            <person name="Labate C.A."/>
        </authorList>
    </citation>
    <scope>NUCLEOTIDE SEQUENCE</scope>
    <source>
        <strain evidence="2">MF-1</strain>
    </source>
</reference>
<feature type="compositionally biased region" description="Polar residues" evidence="1">
    <location>
        <begin position="704"/>
        <end position="724"/>
    </location>
</feature>
<dbReference type="Proteomes" id="UP000765509">
    <property type="component" value="Unassembled WGS sequence"/>
</dbReference>
<evidence type="ECO:0000313" key="2">
    <source>
        <dbReference type="EMBL" id="MBW0506395.1"/>
    </source>
</evidence>
<organism evidence="2 3">
    <name type="scientific">Austropuccinia psidii MF-1</name>
    <dbReference type="NCBI Taxonomy" id="1389203"/>
    <lineage>
        <taxon>Eukaryota</taxon>
        <taxon>Fungi</taxon>
        <taxon>Dikarya</taxon>
        <taxon>Basidiomycota</taxon>
        <taxon>Pucciniomycotina</taxon>
        <taxon>Pucciniomycetes</taxon>
        <taxon>Pucciniales</taxon>
        <taxon>Sphaerophragmiaceae</taxon>
        <taxon>Austropuccinia</taxon>
    </lineage>
</organism>
<feature type="region of interest" description="Disordered" evidence="1">
    <location>
        <begin position="298"/>
        <end position="355"/>
    </location>
</feature>
<feature type="compositionally biased region" description="Polar residues" evidence="1">
    <location>
        <begin position="298"/>
        <end position="312"/>
    </location>
</feature>
<protein>
    <submittedName>
        <fullName evidence="2">Uncharacterized protein</fullName>
    </submittedName>
</protein>
<dbReference type="EMBL" id="AVOT02019056">
    <property type="protein sequence ID" value="MBW0506395.1"/>
    <property type="molecule type" value="Genomic_DNA"/>
</dbReference>
<accession>A0A9Q3HLV0</accession>
<feature type="region of interest" description="Disordered" evidence="1">
    <location>
        <begin position="1"/>
        <end position="75"/>
    </location>
</feature>
<feature type="compositionally biased region" description="Polar residues" evidence="1">
    <location>
        <begin position="9"/>
        <end position="42"/>
    </location>
</feature>
<feature type="compositionally biased region" description="Polar residues" evidence="1">
    <location>
        <begin position="179"/>
        <end position="194"/>
    </location>
</feature>
<feature type="region of interest" description="Disordered" evidence="1">
    <location>
        <begin position="91"/>
        <end position="222"/>
    </location>
</feature>
<gene>
    <name evidence="2" type="ORF">O181_046110</name>
</gene>
<feature type="compositionally biased region" description="Polar residues" evidence="1">
    <location>
        <begin position="115"/>
        <end position="153"/>
    </location>
</feature>
<evidence type="ECO:0000256" key="1">
    <source>
        <dbReference type="SAM" id="MobiDB-lite"/>
    </source>
</evidence>
<feature type="compositionally biased region" description="Basic and acidic residues" evidence="1">
    <location>
        <begin position="43"/>
        <end position="55"/>
    </location>
</feature>
<feature type="compositionally biased region" description="Low complexity" evidence="1">
    <location>
        <begin position="323"/>
        <end position="337"/>
    </location>
</feature>
<feature type="compositionally biased region" description="Polar residues" evidence="1">
    <location>
        <begin position="338"/>
        <end position="355"/>
    </location>
</feature>
<feature type="region of interest" description="Disordered" evidence="1">
    <location>
        <begin position="486"/>
        <end position="552"/>
    </location>
</feature>
<name>A0A9Q3HLV0_9BASI</name>
<comment type="caution">
    <text evidence="2">The sequence shown here is derived from an EMBL/GenBank/DDBJ whole genome shotgun (WGS) entry which is preliminary data.</text>
</comment>
<feature type="region of interest" description="Disordered" evidence="1">
    <location>
        <begin position="884"/>
        <end position="913"/>
    </location>
</feature>
<sequence length="1323" mass="147428">MIRSHSGRNTKSIPHSFVKNSNSIHRSLSTSPPTAINKSSRNVLDDHLNHPEQDLKPFSNRQLHSDDGNHLFNRPGTPTIFLDKVLLPQSPTDDPLILKTTSSKSKNRSKRNLSNQELHSLTQKSTSNSNDHSPSPNLVQSDLSNHQTSTNSIDLDDLNRHSSLNASYQSHHHHHLEQNSDLDSNHSIITSPNHQKIIKKSKLMSPTNSSTSNPSKKKSSLNLQIKTTSSMNTSKSSLNQLTPSHKSLKTNFKPITIKNSFNFQSASPSLRRSRLSKSSIPTVNSRVKLNIHLPSNVIDQANLSPSPSTRSSYLRLHVPSPTPQSSSPHPPMQSQNPTPLTSHQNQNNPSTALTSQLTNPSLLNLSDFHSTQKSIVKPPTPPKPRVWNDDNAFRAFQVEDFKLDLDLTITCDSAQDDQNHSAHHKKKKPRISLGHVEMVLSDLEKEKLKDGRIIRRLSLDYSSQDQNSDINQIESVMSAIPEGLESLSSQSDVHDPIPRDSHPSESSGHRSQPANIVDQSHFENSQSNETIPRKTPRTISPTPLFDNLDHDRSRSITLNSNRNVDLSQDIVDQPNVNSREGNLLDHETYRSSLESDMKSEEVIPDQDNNDLIPIANPHSPVDKDHQLSYDQPSCSSTSSLIQLEKNQAHHDPTCVISPNFDVSSHRATPSFQQSINLGQNHARLEIEPSGFSLDGLKTKPIGSSRLQSPFRTHDQNQPTGSPVDSTVNFGAGTSNDTISEPLLGLRQSSEQTQLDQPNENILAIEKVGSNIHASPQSASHSAEPTFIAPQINSPASLNLQSHLPASLLTHPHQLLPCDSDKSLNQASIEYYENEADQAMIQQFDDEVICPDKITNQSVKNSGPVNTGLELNLVDKSSQNKQERLVCQGSESQQTVFIDTDSDEQRSEHETSLLPDSLTAQSRLKKNLGDNHSNLRATCDLQSPALDQVRLNSIHKRSPANLQSKPQLKHLTSTPKASICPPCPFPPMVPRAESNGNKPLTAPIIEISSANTQVAARAAAILKVYHGFIPRGCKAAGHAGLVDGHDLEIEMEKSIRMEEAQADRSAYSRYHSATPAGQSNLRSIQVNEVSLDDNFNRFSSPKLRTTPRVDYPESLPPSRAASIRSHTSLGELKYLDYTPNFEQWTQRDWRVLEACLKKLERFNQRENVGLASEIVDPGDVVLKMLSVLKLNSHNCEGEWEWSKMVHRVIALQSRRSTSFIGSNSRIRSLTPLSDDDRINQRIYCNPNESIQTDADKQYENSARNPKLIPSPPPISANFINHSTNLIKCYWNKEIKKKRRSGQGKIWEIIDKFEDKIEKEKHSKL</sequence>
<feature type="compositionally biased region" description="Polar residues" evidence="1">
    <location>
        <begin position="504"/>
        <end position="530"/>
    </location>
</feature>
<dbReference type="OrthoDB" id="3258279at2759"/>
<keyword evidence="3" id="KW-1185">Reference proteome</keyword>
<feature type="compositionally biased region" description="Low complexity" evidence="1">
    <location>
        <begin position="205"/>
        <end position="222"/>
    </location>
</feature>
<evidence type="ECO:0000313" key="3">
    <source>
        <dbReference type="Proteomes" id="UP000765509"/>
    </source>
</evidence>
<feature type="compositionally biased region" description="Basic and acidic residues" evidence="1">
    <location>
        <begin position="492"/>
        <end position="503"/>
    </location>
</feature>
<proteinExistence type="predicted"/>
<feature type="region of interest" description="Disordered" evidence="1">
    <location>
        <begin position="695"/>
        <end position="724"/>
    </location>
</feature>
<feature type="region of interest" description="Disordered" evidence="1">
    <location>
        <begin position="616"/>
        <end position="635"/>
    </location>
</feature>